<dbReference type="InterPro" id="IPR036770">
    <property type="entry name" value="Ankyrin_rpt-contain_sf"/>
</dbReference>
<dbReference type="Proteomes" id="UP000294003">
    <property type="component" value="Unassembled WGS sequence"/>
</dbReference>
<feature type="repeat" description="ANK" evidence="1">
    <location>
        <begin position="38"/>
        <end position="70"/>
    </location>
</feature>
<keyword evidence="4" id="KW-1185">Reference proteome</keyword>
<dbReference type="EMBL" id="QJNS01000011">
    <property type="protein sequence ID" value="RYO94324.1"/>
    <property type="molecule type" value="Genomic_DNA"/>
</dbReference>
<evidence type="ECO:0000313" key="4">
    <source>
        <dbReference type="Proteomes" id="UP000294003"/>
    </source>
</evidence>
<organism evidence="3 4">
    <name type="scientific">Monosporascus cannonballus</name>
    <dbReference type="NCBI Taxonomy" id="155416"/>
    <lineage>
        <taxon>Eukaryota</taxon>
        <taxon>Fungi</taxon>
        <taxon>Dikarya</taxon>
        <taxon>Ascomycota</taxon>
        <taxon>Pezizomycotina</taxon>
        <taxon>Sordariomycetes</taxon>
        <taxon>Xylariomycetidae</taxon>
        <taxon>Xylariales</taxon>
        <taxon>Xylariales incertae sedis</taxon>
        <taxon>Monosporascus</taxon>
    </lineage>
</organism>
<dbReference type="SUPFAM" id="SSF53300">
    <property type="entry name" value="vWA-like"/>
    <property type="match status" value="1"/>
</dbReference>
<dbReference type="Gene3D" id="1.25.40.20">
    <property type="entry name" value="Ankyrin repeat-containing domain"/>
    <property type="match status" value="1"/>
</dbReference>
<evidence type="ECO:0000256" key="1">
    <source>
        <dbReference type="PROSITE-ProRule" id="PRU00023"/>
    </source>
</evidence>
<evidence type="ECO:0000313" key="3">
    <source>
        <dbReference type="EMBL" id="RYO94324.1"/>
    </source>
</evidence>
<feature type="transmembrane region" description="Helical" evidence="2">
    <location>
        <begin position="168"/>
        <end position="187"/>
    </location>
</feature>
<keyword evidence="2" id="KW-0812">Transmembrane</keyword>
<reference evidence="3 4" key="1">
    <citation type="submission" date="2018-06" db="EMBL/GenBank/DDBJ databases">
        <title>Complete Genomes of Monosporascus.</title>
        <authorList>
            <person name="Robinson A.J."/>
            <person name="Natvig D.O."/>
        </authorList>
    </citation>
    <scope>NUCLEOTIDE SEQUENCE [LARGE SCALE GENOMIC DNA]</scope>
    <source>
        <strain evidence="3 4">CBS 609.92</strain>
    </source>
</reference>
<dbReference type="PROSITE" id="PS50088">
    <property type="entry name" value="ANK_REPEAT"/>
    <property type="match status" value="1"/>
</dbReference>
<dbReference type="PANTHER" id="PTHR34706:SF3">
    <property type="entry name" value="ANKYRIN REPEAT PROTEIN (AFU_ORTHOLOGUE AFUA_7G06200)"/>
    <property type="match status" value="1"/>
</dbReference>
<protein>
    <recommendedName>
        <fullName evidence="5">VWFA domain-containing protein</fullName>
    </recommendedName>
</protein>
<sequence length="503" mass="55731">MSLHSDAAAGVLTEAVLDRYLKVCSIDDQSAERGNGTVGFTPLALAAQNGHVDTVRLLLLKGAQVDALSSQRRTPLWIVTARGRDSNNRHEIVGDLLSHHARAEYFDPALHGGSTPLENELRRLRDPEVIRLLVEHGGTTDEATKLAAELGKPEIDDAMQSTRQRSQLRAAIAGLISAIALFIIAWADNPEVTAIIDGVFKKFAISGDKGISQPGNLVEEISEPKSKEDFRKSISTFVKEKELHKFFPTDDNPLLETLVNKAVDLQNDDTSVLGQSTNTESLVKFALYQPVIYCDDSGSMDPAHNAKGEDRWADQRDLVCRIASICTQVVPDNFGMHLRFINTEPAHANDLRMPDVKEIMSKVQPGGSTEIGVNLRKRILEPLVYNTKMTRPLFVSIVTDGIPRGPSGSQETRDTLRDEIIKCQDWLLANGFPPRSVVFQISQIGSEESSKKFLKSLKDDSRLTSVYITTQQLDSEFRELKQKERDLEAWVIASPLRQPTFPG</sequence>
<comment type="caution">
    <text evidence="3">The sequence shown here is derived from an EMBL/GenBank/DDBJ whole genome shotgun (WGS) entry which is preliminary data.</text>
</comment>
<keyword evidence="2" id="KW-0472">Membrane</keyword>
<dbReference type="Pfam" id="PF12796">
    <property type="entry name" value="Ank_2"/>
    <property type="match status" value="1"/>
</dbReference>
<dbReference type="InterPro" id="IPR036465">
    <property type="entry name" value="vWFA_dom_sf"/>
</dbReference>
<dbReference type="InterPro" id="IPR002110">
    <property type="entry name" value="Ankyrin_rpt"/>
</dbReference>
<evidence type="ECO:0000256" key="2">
    <source>
        <dbReference type="SAM" id="Phobius"/>
    </source>
</evidence>
<dbReference type="SMART" id="SM00248">
    <property type="entry name" value="ANK"/>
    <property type="match status" value="3"/>
</dbReference>
<evidence type="ECO:0008006" key="5">
    <source>
        <dbReference type="Google" id="ProtNLM"/>
    </source>
</evidence>
<dbReference type="PROSITE" id="PS50297">
    <property type="entry name" value="ANK_REP_REGION"/>
    <property type="match status" value="1"/>
</dbReference>
<accession>A0ABY0HMS3</accession>
<keyword evidence="1" id="KW-0040">ANK repeat</keyword>
<dbReference type="PANTHER" id="PTHR34706">
    <property type="entry name" value="SLR1338 PROTEIN"/>
    <property type="match status" value="1"/>
</dbReference>
<proteinExistence type="predicted"/>
<keyword evidence="2" id="KW-1133">Transmembrane helix</keyword>
<dbReference type="SUPFAM" id="SSF48403">
    <property type="entry name" value="Ankyrin repeat"/>
    <property type="match status" value="1"/>
</dbReference>
<name>A0ABY0HMS3_9PEZI</name>
<gene>
    <name evidence="3" type="ORF">DL762_000648</name>
</gene>